<evidence type="ECO:0000259" key="1">
    <source>
        <dbReference type="Pfam" id="PF07786"/>
    </source>
</evidence>
<protein>
    <submittedName>
        <fullName evidence="2">DUF1624 domain-containing protein</fullName>
    </submittedName>
</protein>
<dbReference type="Proteomes" id="UP000503308">
    <property type="component" value="Chromosome"/>
</dbReference>
<dbReference type="KEGG" id="rpon:G3256_10905"/>
<dbReference type="AlphaFoldDB" id="A0A858SUX7"/>
<reference evidence="2 3" key="1">
    <citation type="submission" date="2020-02" db="EMBL/GenBank/DDBJ databases">
        <title>Genome sequence of Roseobacter ponti.</title>
        <authorList>
            <person name="Hollensteiner J."/>
            <person name="Schneider D."/>
            <person name="Poehlein A."/>
            <person name="Daniel R."/>
        </authorList>
    </citation>
    <scope>NUCLEOTIDE SEQUENCE [LARGE SCALE GENOMIC DNA]</scope>
    <source>
        <strain evidence="2 3">DSM 106830</strain>
    </source>
</reference>
<sequence length="103" mass="11243">MIVGAATATLFLHASETHPLNSQIWSFTGLSRDVRPSPDLLPLAPWFALTLSGGALARRWPLSAGIPTPLAAVLAWPGRFSLVMYLGHQPVLICIMWLVVEQR</sequence>
<dbReference type="EMBL" id="CP048788">
    <property type="protein sequence ID" value="QJF51632.1"/>
    <property type="molecule type" value="Genomic_DNA"/>
</dbReference>
<dbReference type="Pfam" id="PF07786">
    <property type="entry name" value="HGSNAT_cat"/>
    <property type="match status" value="1"/>
</dbReference>
<evidence type="ECO:0000313" key="3">
    <source>
        <dbReference type="Proteomes" id="UP000503308"/>
    </source>
</evidence>
<organism evidence="2 3">
    <name type="scientific">Roseobacter ponti</name>
    <dbReference type="NCBI Taxonomy" id="1891787"/>
    <lineage>
        <taxon>Bacteria</taxon>
        <taxon>Pseudomonadati</taxon>
        <taxon>Pseudomonadota</taxon>
        <taxon>Alphaproteobacteria</taxon>
        <taxon>Rhodobacterales</taxon>
        <taxon>Roseobacteraceae</taxon>
        <taxon>Roseobacter</taxon>
    </lineage>
</organism>
<feature type="domain" description="Heparan-alpha-glucosaminide N-acetyltransferase catalytic" evidence="1">
    <location>
        <begin position="7"/>
        <end position="90"/>
    </location>
</feature>
<keyword evidence="3" id="KW-1185">Reference proteome</keyword>
<evidence type="ECO:0000313" key="2">
    <source>
        <dbReference type="EMBL" id="QJF51632.1"/>
    </source>
</evidence>
<proteinExistence type="predicted"/>
<name>A0A858SUX7_9RHOB</name>
<dbReference type="InterPro" id="IPR012429">
    <property type="entry name" value="HGSNAT_cat"/>
</dbReference>
<accession>A0A858SUX7</accession>
<gene>
    <name evidence="2" type="ORF">G3256_10905</name>
</gene>